<comment type="caution">
    <text evidence="2">The sequence shown here is derived from an EMBL/GenBank/DDBJ whole genome shotgun (WGS) entry which is preliminary data.</text>
</comment>
<dbReference type="InterPro" id="IPR037407">
    <property type="entry name" value="MLP_fam"/>
</dbReference>
<organism evidence="2 3">
    <name type="scientific">Nonomuraea typhae</name>
    <dbReference type="NCBI Taxonomy" id="2603600"/>
    <lineage>
        <taxon>Bacteria</taxon>
        <taxon>Bacillati</taxon>
        <taxon>Actinomycetota</taxon>
        <taxon>Actinomycetes</taxon>
        <taxon>Streptosporangiales</taxon>
        <taxon>Streptosporangiaceae</taxon>
        <taxon>Nonomuraea</taxon>
    </lineage>
</organism>
<dbReference type="InterPro" id="IPR038020">
    <property type="entry name" value="MbtH-like_sf"/>
</dbReference>
<accession>A0ABW7ZBD9</accession>
<sequence>MPNPFDGPGGQFVVLVNGEDQYSLWPDFVDIPPGWTTVYGAAEREACLGFIRETWTDLRPRSLRAQLGEAPDAGAMTGSAS</sequence>
<evidence type="ECO:0000313" key="2">
    <source>
        <dbReference type="EMBL" id="MFI6505376.1"/>
    </source>
</evidence>
<gene>
    <name evidence="2" type="ORF">ACIBG2_48905</name>
</gene>
<proteinExistence type="predicted"/>
<dbReference type="PANTHER" id="PTHR38444">
    <property type="entry name" value="ENTEROBACTIN BIOSYNTHESIS PROTEIN YBDZ"/>
    <property type="match status" value="1"/>
</dbReference>
<name>A0ABW7ZBD9_9ACTN</name>
<dbReference type="Proteomes" id="UP001612741">
    <property type="component" value="Unassembled WGS sequence"/>
</dbReference>
<dbReference type="SMART" id="SM00923">
    <property type="entry name" value="MbtH"/>
    <property type="match status" value="1"/>
</dbReference>
<dbReference type="Pfam" id="PF03621">
    <property type="entry name" value="MbtH"/>
    <property type="match status" value="1"/>
</dbReference>
<dbReference type="InterPro" id="IPR005153">
    <property type="entry name" value="MbtH-like_dom"/>
</dbReference>
<keyword evidence="3" id="KW-1185">Reference proteome</keyword>
<evidence type="ECO:0000313" key="3">
    <source>
        <dbReference type="Proteomes" id="UP001612741"/>
    </source>
</evidence>
<protein>
    <submittedName>
        <fullName evidence="2">MbtH family protein</fullName>
    </submittedName>
</protein>
<reference evidence="2 3" key="1">
    <citation type="submission" date="2024-10" db="EMBL/GenBank/DDBJ databases">
        <title>The Natural Products Discovery Center: Release of the First 8490 Sequenced Strains for Exploring Actinobacteria Biosynthetic Diversity.</title>
        <authorList>
            <person name="Kalkreuter E."/>
            <person name="Kautsar S.A."/>
            <person name="Yang D."/>
            <person name="Bader C.D."/>
            <person name="Teijaro C.N."/>
            <person name="Fluegel L."/>
            <person name="Davis C.M."/>
            <person name="Simpson J.R."/>
            <person name="Lauterbach L."/>
            <person name="Steele A.D."/>
            <person name="Gui C."/>
            <person name="Meng S."/>
            <person name="Li G."/>
            <person name="Viehrig K."/>
            <person name="Ye F."/>
            <person name="Su P."/>
            <person name="Kiefer A.F."/>
            <person name="Nichols A."/>
            <person name="Cepeda A.J."/>
            <person name="Yan W."/>
            <person name="Fan B."/>
            <person name="Jiang Y."/>
            <person name="Adhikari A."/>
            <person name="Zheng C.-J."/>
            <person name="Schuster L."/>
            <person name="Cowan T.M."/>
            <person name="Smanski M.J."/>
            <person name="Chevrette M.G."/>
            <person name="De Carvalho L.P.S."/>
            <person name="Shen B."/>
        </authorList>
    </citation>
    <scope>NUCLEOTIDE SEQUENCE [LARGE SCALE GENOMIC DNA]</scope>
    <source>
        <strain evidence="2 3">NPDC050545</strain>
    </source>
</reference>
<dbReference type="Gene3D" id="3.90.820.10">
    <property type="entry name" value="Structural Genomics, Unknown Function 30-nov-00 1gh9 Mol_id"/>
    <property type="match status" value="1"/>
</dbReference>
<feature type="domain" description="MbtH-like" evidence="1">
    <location>
        <begin position="3"/>
        <end position="53"/>
    </location>
</feature>
<evidence type="ECO:0000259" key="1">
    <source>
        <dbReference type="SMART" id="SM00923"/>
    </source>
</evidence>
<dbReference type="SUPFAM" id="SSF160582">
    <property type="entry name" value="MbtH-like"/>
    <property type="match status" value="1"/>
</dbReference>
<dbReference type="RefSeq" id="WP_397091708.1">
    <property type="nucleotide sequence ID" value="NZ_JBITGY010000019.1"/>
</dbReference>
<dbReference type="PANTHER" id="PTHR38444:SF1">
    <property type="entry name" value="ENTEROBACTIN BIOSYNTHESIS PROTEIN YBDZ"/>
    <property type="match status" value="1"/>
</dbReference>
<dbReference type="EMBL" id="JBITGY010000019">
    <property type="protein sequence ID" value="MFI6505376.1"/>
    <property type="molecule type" value="Genomic_DNA"/>
</dbReference>